<protein>
    <recommendedName>
        <fullName evidence="3">Senescence domain-containing protein</fullName>
    </recommendedName>
</protein>
<feature type="region of interest" description="Disordered" evidence="1">
    <location>
        <begin position="1"/>
        <end position="39"/>
    </location>
</feature>
<proteinExistence type="predicted"/>
<accession>A0A7S3YL09</accession>
<evidence type="ECO:0008006" key="3">
    <source>
        <dbReference type="Google" id="ProtNLM"/>
    </source>
</evidence>
<evidence type="ECO:0000256" key="1">
    <source>
        <dbReference type="SAM" id="MobiDB-lite"/>
    </source>
</evidence>
<dbReference type="AlphaFoldDB" id="A0A7S3YL09"/>
<dbReference type="EMBL" id="HBIV01009436">
    <property type="protein sequence ID" value="CAE0654892.1"/>
    <property type="molecule type" value="Transcribed_RNA"/>
</dbReference>
<feature type="region of interest" description="Disordered" evidence="1">
    <location>
        <begin position="239"/>
        <end position="280"/>
    </location>
</feature>
<gene>
    <name evidence="2" type="ORF">LGLO00237_LOCUS7141</name>
</gene>
<organism evidence="2">
    <name type="scientific">Lotharella globosa</name>
    <dbReference type="NCBI Taxonomy" id="91324"/>
    <lineage>
        <taxon>Eukaryota</taxon>
        <taxon>Sar</taxon>
        <taxon>Rhizaria</taxon>
        <taxon>Cercozoa</taxon>
        <taxon>Chlorarachniophyceae</taxon>
        <taxon>Lotharella</taxon>
    </lineage>
</organism>
<reference evidence="2" key="1">
    <citation type="submission" date="2021-01" db="EMBL/GenBank/DDBJ databases">
        <authorList>
            <person name="Corre E."/>
            <person name="Pelletier E."/>
            <person name="Niang G."/>
            <person name="Scheremetjew M."/>
            <person name="Finn R."/>
            <person name="Kale V."/>
            <person name="Holt S."/>
            <person name="Cochrane G."/>
            <person name="Meng A."/>
            <person name="Brown T."/>
            <person name="Cohen L."/>
        </authorList>
    </citation>
    <scope>NUCLEOTIDE SEQUENCE</scope>
    <source>
        <strain evidence="2">CCCM811</strain>
    </source>
</reference>
<name>A0A7S3YL09_9EUKA</name>
<feature type="compositionally biased region" description="Acidic residues" evidence="1">
    <location>
        <begin position="259"/>
        <end position="270"/>
    </location>
</feature>
<feature type="compositionally biased region" description="Basic and acidic residues" evidence="1">
    <location>
        <begin position="246"/>
        <end position="255"/>
    </location>
</feature>
<evidence type="ECO:0000313" key="2">
    <source>
        <dbReference type="EMBL" id="CAE0654892.1"/>
    </source>
</evidence>
<sequence length="280" mass="28986">MEPKPEEENIVDVEAEEKTSEGGSGETSGESEKDTSDAIDQAIALIKNAIVTGQGAAATSIKSGEDLATSGIDGARETFLKNSPQLDVKIPDAVHSTLDSSGHVIKEGKRTIDVAATHAGVTAEEVKVHVASVGDRFSKSLPDLPQLVKDLPLTPELEKALENAVENADRIRGETAGVATLINESVEALGKEGLSSTARVAESFANSAVDVITHSLGKEAGSVAAGGLKFAQDLAAHTAKGSQAEAKAENVHEGPADENVAEELNEDEIPNAEQSAHANK</sequence>